<feature type="non-terminal residue" evidence="3">
    <location>
        <position position="82"/>
    </location>
</feature>
<comment type="caution">
    <text evidence="3">The sequence shown here is derived from an EMBL/GenBank/DDBJ whole genome shotgun (WGS) entry which is preliminary data.</text>
</comment>
<feature type="compositionally biased region" description="Basic and acidic residues" evidence="1">
    <location>
        <begin position="55"/>
        <end position="69"/>
    </location>
</feature>
<keyword evidence="2" id="KW-0732">Signal</keyword>
<sequence length="82" mass="8724">MRLLLCLVVLLLLGVAQGGSGGKSTLDRVLAKQGLSGIQDDRYMSRSHPPPHPVPGDKGEGSAAKDTRVCSEYPDYTDADEL</sequence>
<dbReference type="Proteomes" id="UP000265618">
    <property type="component" value="Unassembled WGS sequence"/>
</dbReference>
<reference evidence="3 4" key="1">
    <citation type="journal article" date="2018" name="PLoS ONE">
        <title>The draft genome of Kipferlia bialata reveals reductive genome evolution in fornicate parasites.</title>
        <authorList>
            <person name="Tanifuji G."/>
            <person name="Takabayashi S."/>
            <person name="Kume K."/>
            <person name="Takagi M."/>
            <person name="Nakayama T."/>
            <person name="Kamikawa R."/>
            <person name="Inagaki Y."/>
            <person name="Hashimoto T."/>
        </authorList>
    </citation>
    <scope>NUCLEOTIDE SEQUENCE [LARGE SCALE GENOMIC DNA]</scope>
    <source>
        <strain evidence="3">NY0173</strain>
    </source>
</reference>
<gene>
    <name evidence="3" type="ORF">KIPB_013909</name>
</gene>
<dbReference type="AlphaFoldDB" id="A0A391NSU1"/>
<protein>
    <submittedName>
        <fullName evidence="3">Uncharacterized protein</fullName>
    </submittedName>
</protein>
<keyword evidence="4" id="KW-1185">Reference proteome</keyword>
<organism evidence="3 4">
    <name type="scientific">Kipferlia bialata</name>
    <dbReference type="NCBI Taxonomy" id="797122"/>
    <lineage>
        <taxon>Eukaryota</taxon>
        <taxon>Metamonada</taxon>
        <taxon>Carpediemonas-like organisms</taxon>
        <taxon>Kipferlia</taxon>
    </lineage>
</organism>
<evidence type="ECO:0000256" key="2">
    <source>
        <dbReference type="SAM" id="SignalP"/>
    </source>
</evidence>
<accession>A0A391NSU1</accession>
<feature type="region of interest" description="Disordered" evidence="1">
    <location>
        <begin position="38"/>
        <end position="82"/>
    </location>
</feature>
<dbReference type="EMBL" id="BDIP01006860">
    <property type="protein sequence ID" value="GCA64315.1"/>
    <property type="molecule type" value="Genomic_DNA"/>
</dbReference>
<evidence type="ECO:0000313" key="4">
    <source>
        <dbReference type="Proteomes" id="UP000265618"/>
    </source>
</evidence>
<feature type="chain" id="PRO_5017483058" evidence="2">
    <location>
        <begin position="19"/>
        <end position="82"/>
    </location>
</feature>
<name>A0A391NSU1_9EUKA</name>
<feature type="signal peptide" evidence="2">
    <location>
        <begin position="1"/>
        <end position="18"/>
    </location>
</feature>
<evidence type="ECO:0000256" key="1">
    <source>
        <dbReference type="SAM" id="MobiDB-lite"/>
    </source>
</evidence>
<evidence type="ECO:0000313" key="3">
    <source>
        <dbReference type="EMBL" id="GCA64315.1"/>
    </source>
</evidence>
<proteinExistence type="predicted"/>